<dbReference type="EMBL" id="JABFOR010000058">
    <property type="protein sequence ID" value="NOJ73804.1"/>
    <property type="molecule type" value="Genomic_DNA"/>
</dbReference>
<organism evidence="4 5">
    <name type="scientific">Paenibacillus alvei</name>
    <name type="common">Bacillus alvei</name>
    <dbReference type="NCBI Taxonomy" id="44250"/>
    <lineage>
        <taxon>Bacteria</taxon>
        <taxon>Bacillati</taxon>
        <taxon>Bacillota</taxon>
        <taxon>Bacilli</taxon>
        <taxon>Bacillales</taxon>
        <taxon>Paenibacillaceae</taxon>
        <taxon>Paenibacillus</taxon>
    </lineage>
</organism>
<dbReference type="Pfam" id="PF13786">
    <property type="entry name" value="DUF4179"/>
    <property type="match status" value="1"/>
</dbReference>
<protein>
    <submittedName>
        <fullName evidence="4">DUF4179 domain-containing protein</fullName>
    </submittedName>
</protein>
<accession>A0AAP7A1B0</accession>
<keyword evidence="1" id="KW-0472">Membrane</keyword>
<evidence type="ECO:0000313" key="5">
    <source>
        <dbReference type="Proteomes" id="UP000552038"/>
    </source>
</evidence>
<comment type="caution">
    <text evidence="4">The sequence shown here is derived from an EMBL/GenBank/DDBJ whole genome shotgun (WGS) entry which is preliminary data.</text>
</comment>
<keyword evidence="1" id="KW-0812">Transmembrane</keyword>
<dbReference type="InterPro" id="IPR040680">
    <property type="entry name" value="DUF5643"/>
</dbReference>
<dbReference type="Gene3D" id="2.60.40.1630">
    <property type="entry name" value="bacillus anthracis domain"/>
    <property type="match status" value="1"/>
</dbReference>
<sequence length="410" mass="46395">MEPMSHQNKYAEIDAIENMIRDSSLTNSRSDEIMNMIEQRETAGNQKFKDKPNWIKRSLFVASAAAIIGIGLIGVGYISPTMAEALKKVPVIGLLFSETSEDAVLAAIERGIISTPNISITHDGVTLRVSEVLFDGTRLSIRIEREGKNLPEYIGSPYFDGISEEEMKKIVKKYKGVNDHIVEAFATPVEKQTKGYVRDPKVLINGEPIKSSGHLQNYMMDDTHKPIYKLEFRHVATLPDEFELTVRTTVTQIKETYEFKIPVKVENRAIILKPNVTKSDGKFSYTVKQLDISPVSTRLVLDSMGPVPASSEQSGDHHASRMYYEIVDDQGRALSPSKLIYTPALPKTEYHLNDWYAPVGMKSKSITIKPYNFTISNKHFSMKRTDKKDFGDRTYWKNLEVTIPIPRSKR</sequence>
<name>A0AAP7A1B0_PAEAL</name>
<evidence type="ECO:0000259" key="3">
    <source>
        <dbReference type="Pfam" id="PF18705"/>
    </source>
</evidence>
<evidence type="ECO:0000259" key="2">
    <source>
        <dbReference type="Pfam" id="PF13786"/>
    </source>
</evidence>
<dbReference type="AlphaFoldDB" id="A0AAP7A1B0"/>
<dbReference type="RefSeq" id="WP_171419597.1">
    <property type="nucleotide sequence ID" value="NZ_JABFOR010000058.1"/>
</dbReference>
<evidence type="ECO:0000313" key="4">
    <source>
        <dbReference type="EMBL" id="NOJ73804.1"/>
    </source>
</evidence>
<keyword evidence="1" id="KW-1133">Transmembrane helix</keyword>
<proteinExistence type="predicted"/>
<feature type="transmembrane region" description="Helical" evidence="1">
    <location>
        <begin position="59"/>
        <end position="78"/>
    </location>
</feature>
<dbReference type="Proteomes" id="UP000552038">
    <property type="component" value="Unassembled WGS sequence"/>
</dbReference>
<feature type="domain" description="DUF4179" evidence="2">
    <location>
        <begin position="56"/>
        <end position="141"/>
    </location>
</feature>
<dbReference type="Pfam" id="PF18705">
    <property type="entry name" value="DUF5643"/>
    <property type="match status" value="1"/>
</dbReference>
<dbReference type="InterPro" id="IPR025436">
    <property type="entry name" value="DUF4179"/>
</dbReference>
<evidence type="ECO:0000256" key="1">
    <source>
        <dbReference type="SAM" id="Phobius"/>
    </source>
</evidence>
<reference evidence="4 5" key="1">
    <citation type="submission" date="2020-05" db="EMBL/GenBank/DDBJ databases">
        <title>Whole genome sequencing and identification of novel metabolites from Paenibacillus alvei strain JR949.</title>
        <authorList>
            <person name="Rajendhran J."/>
            <person name="Sree Pranav P."/>
            <person name="Mahalakshmi B."/>
            <person name="Karthikeyan R."/>
        </authorList>
    </citation>
    <scope>NUCLEOTIDE SEQUENCE [LARGE SCALE GENOMIC DNA]</scope>
    <source>
        <strain evidence="4 5">JR949</strain>
    </source>
</reference>
<gene>
    <name evidence="4" type="ORF">HMI46_25150</name>
</gene>
<feature type="domain" description="DUF5643" evidence="3">
    <location>
        <begin position="271"/>
        <end position="383"/>
    </location>
</feature>